<dbReference type="OrthoDB" id="3979508at2759"/>
<dbReference type="AlphaFoldDB" id="A0A1E4TTE6"/>
<dbReference type="GO" id="GO:0010181">
    <property type="term" value="F:FMN binding"/>
    <property type="evidence" value="ECO:0007669"/>
    <property type="project" value="InterPro"/>
</dbReference>
<keyword evidence="4" id="KW-1185">Reference proteome</keyword>
<dbReference type="InterPro" id="IPR001226">
    <property type="entry name" value="Flavodoxin_CS"/>
</dbReference>
<comment type="similarity">
    <text evidence="1">Belongs to the WrbA family.</text>
</comment>
<evidence type="ECO:0000256" key="1">
    <source>
        <dbReference type="ARBA" id="ARBA00006961"/>
    </source>
</evidence>
<dbReference type="InterPro" id="IPR005025">
    <property type="entry name" value="FMN_Rdtase-like_dom"/>
</dbReference>
<gene>
    <name evidence="3" type="ORF">PACTADRAFT_34761</name>
</gene>
<dbReference type="Pfam" id="PF03358">
    <property type="entry name" value="FMN_red"/>
    <property type="match status" value="1"/>
</dbReference>
<accession>A0A1E4TTE6</accession>
<evidence type="ECO:0000313" key="4">
    <source>
        <dbReference type="Proteomes" id="UP000094236"/>
    </source>
</evidence>
<proteinExistence type="inferred from homology"/>
<dbReference type="GO" id="GO:0009055">
    <property type="term" value="F:electron transfer activity"/>
    <property type="evidence" value="ECO:0007669"/>
    <property type="project" value="InterPro"/>
</dbReference>
<protein>
    <recommendedName>
        <fullName evidence="2">Flavodoxin-like domain-containing protein</fullName>
    </recommendedName>
</protein>
<dbReference type="PANTHER" id="PTHR30546:SF23">
    <property type="entry name" value="FLAVOPROTEIN-LIKE PROTEIN YCP4-RELATED"/>
    <property type="match status" value="1"/>
</dbReference>
<sequence>MSKQVSIAIIYYSGMGHTKKVAEHVYKGVLSVPNVTARLFTSDEAIKEIATLENFDGFIFGSPTYMGNVAAKFKEFMEATSPVYFRQRNLQDKIAAGFTNSASFSGDKQSTLLSIFTFAAQHGMIWVPLGLPPLNNNSQSTGNEPNRCGFFTGLGTQSNADQSAEFAPPETDLLTAESLGARVAKITHKFNN</sequence>
<dbReference type="GO" id="GO:0003955">
    <property type="term" value="F:NAD(P)H dehydrogenase (quinone) activity"/>
    <property type="evidence" value="ECO:0007669"/>
    <property type="project" value="TreeGrafter"/>
</dbReference>
<dbReference type="STRING" id="669874.A0A1E4TTE6"/>
<name>A0A1E4TTE6_PACTA</name>
<feature type="domain" description="Flavodoxin-like" evidence="2">
    <location>
        <begin position="7"/>
        <end position="184"/>
    </location>
</feature>
<dbReference type="Proteomes" id="UP000094236">
    <property type="component" value="Unassembled WGS sequence"/>
</dbReference>
<organism evidence="3 4">
    <name type="scientific">Pachysolen tannophilus NRRL Y-2460</name>
    <dbReference type="NCBI Taxonomy" id="669874"/>
    <lineage>
        <taxon>Eukaryota</taxon>
        <taxon>Fungi</taxon>
        <taxon>Dikarya</taxon>
        <taxon>Ascomycota</taxon>
        <taxon>Saccharomycotina</taxon>
        <taxon>Pichiomycetes</taxon>
        <taxon>Pachysolenaceae</taxon>
        <taxon>Pachysolen</taxon>
    </lineage>
</organism>
<dbReference type="PROSITE" id="PS50902">
    <property type="entry name" value="FLAVODOXIN_LIKE"/>
    <property type="match status" value="1"/>
</dbReference>
<dbReference type="InterPro" id="IPR008254">
    <property type="entry name" value="Flavodoxin/NO_synth"/>
</dbReference>
<evidence type="ECO:0000313" key="3">
    <source>
        <dbReference type="EMBL" id="ODV95016.1"/>
    </source>
</evidence>
<dbReference type="PANTHER" id="PTHR30546">
    <property type="entry name" value="FLAVODOXIN-RELATED PROTEIN WRBA-RELATED"/>
    <property type="match status" value="1"/>
</dbReference>
<dbReference type="PROSITE" id="PS00201">
    <property type="entry name" value="FLAVODOXIN"/>
    <property type="match status" value="1"/>
</dbReference>
<dbReference type="InterPro" id="IPR029039">
    <property type="entry name" value="Flavoprotein-like_sf"/>
</dbReference>
<reference evidence="4" key="1">
    <citation type="submission" date="2016-05" db="EMBL/GenBank/DDBJ databases">
        <title>Comparative genomics of biotechnologically important yeasts.</title>
        <authorList>
            <consortium name="DOE Joint Genome Institute"/>
            <person name="Riley R."/>
            <person name="Haridas S."/>
            <person name="Wolfe K.H."/>
            <person name="Lopes M.R."/>
            <person name="Hittinger C.T."/>
            <person name="Goker M."/>
            <person name="Salamov A."/>
            <person name="Wisecaver J."/>
            <person name="Long T.M."/>
            <person name="Aerts A.L."/>
            <person name="Barry K."/>
            <person name="Choi C."/>
            <person name="Clum A."/>
            <person name="Coughlan A.Y."/>
            <person name="Deshpande S."/>
            <person name="Douglass A.P."/>
            <person name="Hanson S.J."/>
            <person name="Klenk H.-P."/>
            <person name="Labutti K."/>
            <person name="Lapidus A."/>
            <person name="Lindquist E."/>
            <person name="Lipzen A."/>
            <person name="Meier-Kolthoff J.P."/>
            <person name="Ohm R.A."/>
            <person name="Otillar R.P."/>
            <person name="Pangilinan J."/>
            <person name="Peng Y."/>
            <person name="Rokas A."/>
            <person name="Rosa C.A."/>
            <person name="Scheuner C."/>
            <person name="Sibirny A.A."/>
            <person name="Slot J.C."/>
            <person name="Stielow J.B."/>
            <person name="Sun H."/>
            <person name="Kurtzman C.P."/>
            <person name="Blackwell M."/>
            <person name="Grigoriev I.V."/>
            <person name="Jeffries T.W."/>
        </authorList>
    </citation>
    <scope>NUCLEOTIDE SEQUENCE [LARGE SCALE GENOMIC DNA]</scope>
    <source>
        <strain evidence="4">NRRL Y-2460</strain>
    </source>
</reference>
<dbReference type="EMBL" id="KV454015">
    <property type="protein sequence ID" value="ODV95016.1"/>
    <property type="molecule type" value="Genomic_DNA"/>
</dbReference>
<evidence type="ECO:0000259" key="2">
    <source>
        <dbReference type="PROSITE" id="PS50902"/>
    </source>
</evidence>
<dbReference type="GO" id="GO:0016020">
    <property type="term" value="C:membrane"/>
    <property type="evidence" value="ECO:0007669"/>
    <property type="project" value="TreeGrafter"/>
</dbReference>
<dbReference type="Gene3D" id="3.40.50.360">
    <property type="match status" value="1"/>
</dbReference>
<dbReference type="SUPFAM" id="SSF52218">
    <property type="entry name" value="Flavoproteins"/>
    <property type="match status" value="1"/>
</dbReference>